<dbReference type="AlphaFoldDB" id="E9D8U8"/>
<sequence length="92" mass="10126">MTHPGVARYILDIHTLSWCGWFCLLPSLCGETPALLSPDKLKIDSLPPTPLVMEYENWHYLVVETKSNGGHLKACSACLFEGQPERSLGPGS</sequence>
<dbReference type="VEuPathDB" id="FungiDB:CPSG_06250"/>
<reference evidence="3" key="2">
    <citation type="submission" date="2010-03" db="EMBL/GenBank/DDBJ databases">
        <title>The genome sequence of Coccidioides posadasii strain Silveira.</title>
        <authorList>
            <consortium name="The Broad Institute Genome Sequencing Center for Infectious Disease"/>
            <person name="Neafsey D."/>
            <person name="Orbach M."/>
            <person name="Henn M.R."/>
            <person name="Cole G.T."/>
            <person name="Galgiani J."/>
            <person name="Gardner M.J."/>
            <person name="Kirkland T.N."/>
            <person name="Taylor J.W."/>
            <person name="Young S.K."/>
            <person name="Zeng Q."/>
            <person name="Koehrsen M."/>
            <person name="Alvarado L."/>
            <person name="Berlin A."/>
            <person name="Borenstein D."/>
            <person name="Chapman S.B."/>
            <person name="Chen Z."/>
            <person name="Engels R."/>
            <person name="Freedman E."/>
            <person name="Gellesch M."/>
            <person name="Goldberg J."/>
            <person name="Griggs A."/>
            <person name="Gujja S."/>
            <person name="Heilman E."/>
            <person name="Heiman D."/>
            <person name="Howarth C."/>
            <person name="Jen D."/>
            <person name="Larson L."/>
            <person name="Mehta T."/>
            <person name="Neiman D."/>
            <person name="Park D."/>
            <person name="Pearson M."/>
            <person name="Richards J."/>
            <person name="Roberts A."/>
            <person name="Saif S."/>
            <person name="Shea T."/>
            <person name="Shenoy N."/>
            <person name="Sisk P."/>
            <person name="Stolte C."/>
            <person name="Sykes S."/>
            <person name="Walk T."/>
            <person name="White J."/>
            <person name="Yandava C."/>
            <person name="Haas B."/>
            <person name="Nusbaum C."/>
            <person name="Birren B."/>
        </authorList>
    </citation>
    <scope>NUCLEOTIDE SEQUENCE [LARGE SCALE GENOMIC DNA]</scope>
    <source>
        <strain evidence="3">RMSCC 757 / Silveira</strain>
    </source>
</reference>
<feature type="chain" id="PRO_5003234328" evidence="1">
    <location>
        <begin position="31"/>
        <end position="92"/>
    </location>
</feature>
<feature type="signal peptide" evidence="1">
    <location>
        <begin position="1"/>
        <end position="30"/>
    </location>
</feature>
<evidence type="ECO:0000313" key="2">
    <source>
        <dbReference type="EMBL" id="EFW16981.1"/>
    </source>
</evidence>
<dbReference type="EMBL" id="GL636495">
    <property type="protein sequence ID" value="EFW16981.1"/>
    <property type="molecule type" value="Genomic_DNA"/>
</dbReference>
<dbReference type="Proteomes" id="UP000002497">
    <property type="component" value="Unassembled WGS sequence"/>
</dbReference>
<dbReference type="HOGENOM" id="CLU_2413100_0_0_1"/>
<keyword evidence="3" id="KW-1185">Reference proteome</keyword>
<proteinExistence type="predicted"/>
<evidence type="ECO:0000256" key="1">
    <source>
        <dbReference type="SAM" id="SignalP"/>
    </source>
</evidence>
<reference evidence="3" key="1">
    <citation type="journal article" date="2010" name="Genome Res.">
        <title>Population genomic sequencing of Coccidioides fungi reveals recent hybridization and transposon control.</title>
        <authorList>
            <person name="Neafsey D.E."/>
            <person name="Barker B.M."/>
            <person name="Sharpton T.J."/>
            <person name="Stajich J.E."/>
            <person name="Park D.J."/>
            <person name="Whiston E."/>
            <person name="Hung C.-Y."/>
            <person name="McMahan C."/>
            <person name="White J."/>
            <person name="Sykes S."/>
            <person name="Heiman D."/>
            <person name="Young S."/>
            <person name="Zeng Q."/>
            <person name="Abouelleil A."/>
            <person name="Aftuck L."/>
            <person name="Bessette D."/>
            <person name="Brown A."/>
            <person name="FitzGerald M."/>
            <person name="Lui A."/>
            <person name="Macdonald J.P."/>
            <person name="Priest M."/>
            <person name="Orbach M.J."/>
            <person name="Galgiani J.N."/>
            <person name="Kirkland T.N."/>
            <person name="Cole G.T."/>
            <person name="Birren B.W."/>
            <person name="Henn M.R."/>
            <person name="Taylor J.W."/>
            <person name="Rounsley S.D."/>
        </authorList>
    </citation>
    <scope>NUCLEOTIDE SEQUENCE [LARGE SCALE GENOMIC DNA]</scope>
    <source>
        <strain evidence="3">RMSCC 757 / Silveira</strain>
    </source>
</reference>
<protein>
    <submittedName>
        <fullName evidence="2">Uncharacterized protein</fullName>
    </submittedName>
</protein>
<name>E9D8U8_COCPS</name>
<gene>
    <name evidence="2" type="ORF">CPSG_06250</name>
</gene>
<keyword evidence="1" id="KW-0732">Signal</keyword>
<organism evidence="3">
    <name type="scientific">Coccidioides posadasii (strain RMSCC 757 / Silveira)</name>
    <name type="common">Valley fever fungus</name>
    <dbReference type="NCBI Taxonomy" id="443226"/>
    <lineage>
        <taxon>Eukaryota</taxon>
        <taxon>Fungi</taxon>
        <taxon>Dikarya</taxon>
        <taxon>Ascomycota</taxon>
        <taxon>Pezizomycotina</taxon>
        <taxon>Eurotiomycetes</taxon>
        <taxon>Eurotiomycetidae</taxon>
        <taxon>Onygenales</taxon>
        <taxon>Onygenaceae</taxon>
        <taxon>Coccidioides</taxon>
    </lineage>
</organism>
<evidence type="ECO:0000313" key="3">
    <source>
        <dbReference type="Proteomes" id="UP000002497"/>
    </source>
</evidence>
<accession>E9D8U8</accession>